<dbReference type="RefSeq" id="WP_126155715.1">
    <property type="nucleotide sequence ID" value="NZ_UZWE01000050.1"/>
</dbReference>
<name>A0A3S4CL88_9RHOB</name>
<evidence type="ECO:0000313" key="1">
    <source>
        <dbReference type="EMBL" id="VDS10116.1"/>
    </source>
</evidence>
<protein>
    <submittedName>
        <fullName evidence="1">Uncharacterized protein</fullName>
    </submittedName>
</protein>
<dbReference type="Proteomes" id="UP000270743">
    <property type="component" value="Unassembled WGS sequence"/>
</dbReference>
<evidence type="ECO:0000313" key="2">
    <source>
        <dbReference type="Proteomes" id="UP000270743"/>
    </source>
</evidence>
<sequence length="72" mass="7886">MSGFSTVRASDLLDDIAMTFDLVEGAAELINPILEATCDNPCQRRMLETLAASLEAFARAGRSLVRKIEELK</sequence>
<reference evidence="1 2" key="1">
    <citation type="submission" date="2018-12" db="EMBL/GenBank/DDBJ databases">
        <authorList>
            <person name="Criscuolo A."/>
        </authorList>
    </citation>
    <scope>NUCLEOTIDE SEQUENCE [LARGE SCALE GENOMIC DNA]</scope>
    <source>
        <strain evidence="1">ACIP1116241</strain>
    </source>
</reference>
<dbReference type="EMBL" id="UZWE01000050">
    <property type="protein sequence ID" value="VDS10116.1"/>
    <property type="molecule type" value="Genomic_DNA"/>
</dbReference>
<organism evidence="1 2">
    <name type="scientific">Paracoccus haematequi</name>
    <dbReference type="NCBI Taxonomy" id="2491866"/>
    <lineage>
        <taxon>Bacteria</taxon>
        <taxon>Pseudomonadati</taxon>
        <taxon>Pseudomonadota</taxon>
        <taxon>Alphaproteobacteria</taxon>
        <taxon>Rhodobacterales</taxon>
        <taxon>Paracoccaceae</taxon>
        <taxon>Paracoccus</taxon>
    </lineage>
</organism>
<accession>A0A3S4CL88</accession>
<keyword evidence="2" id="KW-1185">Reference proteome</keyword>
<proteinExistence type="predicted"/>
<gene>
    <name evidence="1" type="ORF">PARHAE_03328</name>
</gene>
<dbReference type="AlphaFoldDB" id="A0A3S4CL88"/>